<dbReference type="Proteomes" id="UP000509371">
    <property type="component" value="Chromosome"/>
</dbReference>
<accession>A0A859CTK9</accession>
<name>A0A859CTK9_9GAMM</name>
<evidence type="ECO:0000313" key="2">
    <source>
        <dbReference type="Proteomes" id="UP000509371"/>
    </source>
</evidence>
<dbReference type="AlphaFoldDB" id="A0A859CTK9"/>
<evidence type="ECO:0000313" key="1">
    <source>
        <dbReference type="EMBL" id="QKK79427.1"/>
    </source>
</evidence>
<protein>
    <submittedName>
        <fullName evidence="1">Uncharacterized protein</fullName>
    </submittedName>
</protein>
<dbReference type="EMBL" id="CP054301">
    <property type="protein sequence ID" value="QKK79427.1"/>
    <property type="molecule type" value="Genomic_DNA"/>
</dbReference>
<gene>
    <name evidence="1" type="ORF">MP3633_0691</name>
</gene>
<proteinExistence type="predicted"/>
<organism evidence="1 2">
    <name type="scientific">Marinomonas primoryensis</name>
    <dbReference type="NCBI Taxonomy" id="178399"/>
    <lineage>
        <taxon>Bacteria</taxon>
        <taxon>Pseudomonadati</taxon>
        <taxon>Pseudomonadota</taxon>
        <taxon>Gammaproteobacteria</taxon>
        <taxon>Oceanospirillales</taxon>
        <taxon>Oceanospirillaceae</taxon>
        <taxon>Marinomonas</taxon>
    </lineage>
</organism>
<reference evidence="1 2" key="1">
    <citation type="submission" date="2020-06" db="EMBL/GenBank/DDBJ databases">
        <authorList>
            <person name="Voronona O.L."/>
            <person name="Aksenova E.I."/>
            <person name="Kunda M.S."/>
            <person name="Semenov A.N."/>
            <person name="Ryzhova N."/>
        </authorList>
    </citation>
    <scope>NUCLEOTIDE SEQUENCE [LARGE SCALE GENOMIC DNA]</scope>
    <source>
        <strain evidence="1 2">MPKMM3633</strain>
    </source>
</reference>
<sequence length="62" mass="6844">MPTMRPDFYCVSAYSEDKNVPSQALIDGGCKAYGRGLIEYSVPFSAFRNPRLKALKEVGLKG</sequence>
<dbReference type="KEGG" id="mpri:MP3633_0691"/>